<dbReference type="AlphaFoldDB" id="A0A3B0M6I5"/>
<organism evidence="1 2">
    <name type="scientific">Roseinatronobacter ekhonensis</name>
    <dbReference type="NCBI Taxonomy" id="254356"/>
    <lineage>
        <taxon>Bacteria</taxon>
        <taxon>Pseudomonadati</taxon>
        <taxon>Pseudomonadota</taxon>
        <taxon>Alphaproteobacteria</taxon>
        <taxon>Rhodobacterales</taxon>
        <taxon>Paracoccaceae</taxon>
        <taxon>Roseinatronobacter</taxon>
    </lineage>
</organism>
<gene>
    <name evidence="1" type="ORF">ROE7235_01415</name>
</gene>
<dbReference type="EMBL" id="UIHC01000010">
    <property type="protein sequence ID" value="SUZ31665.1"/>
    <property type="molecule type" value="Genomic_DNA"/>
</dbReference>
<sequence length="155" mass="17167">MGEVELAALLCAFLGGSQAETRQYFDTYEMKRHIRVDCETDRHVIEVALDGKSSARDSVHQALFAAHLTGKIPAVVMIDRDGYVGRFEYEMRPVTQASGVTYIRCAQDVIQRWAATSGLRGTPRDLRTDDIPVTGNSAVLCDLRDLSTGDETPLF</sequence>
<dbReference type="Proteomes" id="UP000272908">
    <property type="component" value="Unassembled WGS sequence"/>
</dbReference>
<dbReference type="RefSeq" id="WP_121094006.1">
    <property type="nucleotide sequence ID" value="NZ_UIHC01000010.1"/>
</dbReference>
<name>A0A3B0M6I5_9RHOB</name>
<keyword evidence="2" id="KW-1185">Reference proteome</keyword>
<evidence type="ECO:0000313" key="2">
    <source>
        <dbReference type="Proteomes" id="UP000272908"/>
    </source>
</evidence>
<dbReference type="OrthoDB" id="7853199at2"/>
<protein>
    <submittedName>
        <fullName evidence="1">Uncharacterized protein</fullName>
    </submittedName>
</protein>
<accession>A0A3B0M6I5</accession>
<proteinExistence type="predicted"/>
<reference evidence="2" key="1">
    <citation type="submission" date="2018-08" db="EMBL/GenBank/DDBJ databases">
        <authorList>
            <person name="Rodrigo-Torres L."/>
            <person name="Arahal R. D."/>
            <person name="Lucena T."/>
        </authorList>
    </citation>
    <scope>NUCLEOTIDE SEQUENCE [LARGE SCALE GENOMIC DNA]</scope>
    <source>
        <strain evidence="2">CECT 7235</strain>
    </source>
</reference>
<evidence type="ECO:0000313" key="1">
    <source>
        <dbReference type="EMBL" id="SUZ31665.1"/>
    </source>
</evidence>